<evidence type="ECO:0000256" key="10">
    <source>
        <dbReference type="ARBA" id="ARBA00047493"/>
    </source>
</evidence>
<dbReference type="GO" id="GO:0046872">
    <property type="term" value="F:metal ion binding"/>
    <property type="evidence" value="ECO:0007669"/>
    <property type="project" value="UniProtKB-KW"/>
</dbReference>
<keyword evidence="4 11" id="KW-0436">Ligase</keyword>
<dbReference type="InterPro" id="IPR001645">
    <property type="entry name" value="Folylpolyglutamate_synth"/>
</dbReference>
<feature type="domain" description="Mur ligase C-terminal" evidence="13">
    <location>
        <begin position="320"/>
        <end position="446"/>
    </location>
</feature>
<dbReference type="PROSITE" id="PS01012">
    <property type="entry name" value="FOLYLPOLYGLU_SYNT_2"/>
    <property type="match status" value="1"/>
</dbReference>
<dbReference type="Pfam" id="PF08245">
    <property type="entry name" value="Mur_ligase_M"/>
    <property type="match status" value="1"/>
</dbReference>
<comment type="catalytic activity">
    <reaction evidence="10">
        <text>(6S)-5,6,7,8-tetrahydrofolyl-(gamma-L-Glu)(n) + L-glutamate + ATP = (6S)-5,6,7,8-tetrahydrofolyl-(gamma-L-Glu)(n+1) + ADP + phosphate + H(+)</text>
        <dbReference type="Rhea" id="RHEA:10580"/>
        <dbReference type="Rhea" id="RHEA-COMP:14738"/>
        <dbReference type="Rhea" id="RHEA-COMP:14740"/>
        <dbReference type="ChEBI" id="CHEBI:15378"/>
        <dbReference type="ChEBI" id="CHEBI:29985"/>
        <dbReference type="ChEBI" id="CHEBI:30616"/>
        <dbReference type="ChEBI" id="CHEBI:43474"/>
        <dbReference type="ChEBI" id="CHEBI:141005"/>
        <dbReference type="ChEBI" id="CHEBI:456216"/>
        <dbReference type="EC" id="6.3.2.17"/>
    </reaction>
</comment>
<feature type="domain" description="Mur ligase central" evidence="14">
    <location>
        <begin position="66"/>
        <end position="292"/>
    </location>
</feature>
<evidence type="ECO:0000256" key="2">
    <source>
        <dbReference type="ARBA" id="ARBA00008276"/>
    </source>
</evidence>
<dbReference type="InterPro" id="IPR036565">
    <property type="entry name" value="Mur-like_cat_sf"/>
</dbReference>
<dbReference type="SUPFAM" id="SSF53244">
    <property type="entry name" value="MurD-like peptide ligases, peptide-binding domain"/>
    <property type="match status" value="1"/>
</dbReference>
<keyword evidence="6 11" id="KW-0547">Nucleotide-binding</keyword>
<dbReference type="AlphaFoldDB" id="A0A6J4KN54"/>
<evidence type="ECO:0000256" key="5">
    <source>
        <dbReference type="ARBA" id="ARBA00022723"/>
    </source>
</evidence>
<keyword evidence="7 11" id="KW-0067">ATP-binding</keyword>
<evidence type="ECO:0000256" key="12">
    <source>
        <dbReference type="SAM" id="MobiDB-lite"/>
    </source>
</evidence>
<dbReference type="SUPFAM" id="SSF53623">
    <property type="entry name" value="MurD-like peptide ligases, catalytic domain"/>
    <property type="match status" value="1"/>
</dbReference>
<dbReference type="PANTHER" id="PTHR11136:SF0">
    <property type="entry name" value="DIHYDROFOLATE SYNTHETASE-RELATED"/>
    <property type="match status" value="1"/>
</dbReference>
<keyword evidence="8" id="KW-0460">Magnesium</keyword>
<dbReference type="GO" id="GO:0008841">
    <property type="term" value="F:dihydrofolate synthase activity"/>
    <property type="evidence" value="ECO:0007669"/>
    <property type="project" value="TreeGrafter"/>
</dbReference>
<evidence type="ECO:0000256" key="6">
    <source>
        <dbReference type="ARBA" id="ARBA00022741"/>
    </source>
</evidence>
<dbReference type="NCBIfam" id="TIGR01499">
    <property type="entry name" value="folC"/>
    <property type="match status" value="1"/>
</dbReference>
<comment type="cofactor">
    <cofactor evidence="1">
        <name>Mg(2+)</name>
        <dbReference type="ChEBI" id="CHEBI:18420"/>
    </cofactor>
</comment>
<dbReference type="GO" id="GO:0005737">
    <property type="term" value="C:cytoplasm"/>
    <property type="evidence" value="ECO:0007669"/>
    <property type="project" value="TreeGrafter"/>
</dbReference>
<dbReference type="InterPro" id="IPR004101">
    <property type="entry name" value="Mur_ligase_C"/>
</dbReference>
<proteinExistence type="inferred from homology"/>
<gene>
    <name evidence="15" type="ORF">AVDCRST_MAG07-478</name>
</gene>
<evidence type="ECO:0000256" key="4">
    <source>
        <dbReference type="ARBA" id="ARBA00022598"/>
    </source>
</evidence>
<evidence type="ECO:0000256" key="3">
    <source>
        <dbReference type="ARBA" id="ARBA00013025"/>
    </source>
</evidence>
<evidence type="ECO:0000256" key="7">
    <source>
        <dbReference type="ARBA" id="ARBA00022840"/>
    </source>
</evidence>
<dbReference type="Pfam" id="PF02875">
    <property type="entry name" value="Mur_ligase_C"/>
    <property type="match status" value="1"/>
</dbReference>
<accession>A0A6J4KN54</accession>
<dbReference type="GO" id="GO:0005524">
    <property type="term" value="F:ATP binding"/>
    <property type="evidence" value="ECO:0007669"/>
    <property type="project" value="UniProtKB-KW"/>
</dbReference>
<evidence type="ECO:0000259" key="14">
    <source>
        <dbReference type="Pfam" id="PF08245"/>
    </source>
</evidence>
<dbReference type="PIRSF" id="PIRSF001563">
    <property type="entry name" value="Folylpolyglu_synth"/>
    <property type="match status" value="1"/>
</dbReference>
<dbReference type="Gene3D" id="3.40.1190.10">
    <property type="entry name" value="Mur-like, catalytic domain"/>
    <property type="match status" value="1"/>
</dbReference>
<sequence length="460" mass="47458">MTAGTGGDPPPTAGPPPAAGPLQPMLAELATRYPAENAMVPDLDRIRLLCELLGDPQKSCPAIHLTGTNGKSSTARMIDALLQGFGLRTGRYTSPHLDSVTERIALDGSPIDEQRLAELWDELAPFVALVDARLPQRMTFFEVLTGLAFVAFADAPADVAVLEVGLGGLWDATNVVDAGTAVVLPVGLDHVPLLGTTLAEIATEKAGIIAPGATVVLAQQPPEAAEVLLRRCVEVGATVAREGLEFGVVDRVTAVGGQVLSLQGLGGRYDEVFLPLHGAHQAANAAAALAAVEAFLGGGDKGALDVDLVRQGFARVASPGRLEVVRTSPTVLLDAAHNPHGMSATVAALHDAFAFTSLVAVVAVLSDKDARAMLEVLEPAVTRVVVTQNASPRALPVDDLAALAEEVFGEDRVSIDDALDDALSTAVALADAESEYGGAGVLVTGSVVTVAEARTLLHRP</sequence>
<dbReference type="InterPro" id="IPR013221">
    <property type="entry name" value="Mur_ligase_cen"/>
</dbReference>
<feature type="region of interest" description="Disordered" evidence="12">
    <location>
        <begin position="1"/>
        <end position="22"/>
    </location>
</feature>
<dbReference type="Gene3D" id="3.90.190.20">
    <property type="entry name" value="Mur ligase, C-terminal domain"/>
    <property type="match status" value="1"/>
</dbReference>
<dbReference type="GO" id="GO:0004326">
    <property type="term" value="F:tetrahydrofolylpolyglutamate synthase activity"/>
    <property type="evidence" value="ECO:0007669"/>
    <property type="project" value="UniProtKB-EC"/>
</dbReference>
<evidence type="ECO:0000313" key="15">
    <source>
        <dbReference type="EMBL" id="CAA9310138.1"/>
    </source>
</evidence>
<evidence type="ECO:0000256" key="11">
    <source>
        <dbReference type="PIRNR" id="PIRNR001563"/>
    </source>
</evidence>
<reference evidence="15" key="1">
    <citation type="submission" date="2020-02" db="EMBL/GenBank/DDBJ databases">
        <authorList>
            <person name="Meier V. D."/>
        </authorList>
    </citation>
    <scope>NUCLEOTIDE SEQUENCE</scope>
    <source>
        <strain evidence="15">AVDCRST_MAG07</strain>
    </source>
</reference>
<evidence type="ECO:0000256" key="1">
    <source>
        <dbReference type="ARBA" id="ARBA00001946"/>
    </source>
</evidence>
<evidence type="ECO:0000259" key="13">
    <source>
        <dbReference type="Pfam" id="PF02875"/>
    </source>
</evidence>
<dbReference type="PANTHER" id="PTHR11136">
    <property type="entry name" value="FOLYLPOLYGLUTAMATE SYNTHASE-RELATED"/>
    <property type="match status" value="1"/>
</dbReference>
<name>A0A6J4KN54_9ACTN</name>
<dbReference type="FunFam" id="3.40.1190.10:FF:000011">
    <property type="entry name" value="Folylpolyglutamate synthase/dihydrofolate synthase"/>
    <property type="match status" value="1"/>
</dbReference>
<keyword evidence="5" id="KW-0479">Metal-binding</keyword>
<organism evidence="15">
    <name type="scientific">uncultured Frankineae bacterium</name>
    <dbReference type="NCBI Taxonomy" id="437475"/>
    <lineage>
        <taxon>Bacteria</taxon>
        <taxon>Bacillati</taxon>
        <taxon>Actinomycetota</taxon>
        <taxon>Actinomycetes</taxon>
        <taxon>Frankiales</taxon>
        <taxon>environmental samples</taxon>
    </lineage>
</organism>
<feature type="compositionally biased region" description="Pro residues" evidence="12">
    <location>
        <begin position="8"/>
        <end position="19"/>
    </location>
</feature>
<evidence type="ECO:0000256" key="9">
    <source>
        <dbReference type="ARBA" id="ARBA00030592"/>
    </source>
</evidence>
<evidence type="ECO:0000256" key="8">
    <source>
        <dbReference type="ARBA" id="ARBA00022842"/>
    </source>
</evidence>
<protein>
    <recommendedName>
        <fullName evidence="3">tetrahydrofolate synthase</fullName>
        <ecNumber evidence="3">6.3.2.17</ecNumber>
    </recommendedName>
    <alternativeName>
        <fullName evidence="9">Tetrahydrofolylpolyglutamate synthase</fullName>
    </alternativeName>
</protein>
<comment type="similarity">
    <text evidence="2 11">Belongs to the folylpolyglutamate synthase family.</text>
</comment>
<dbReference type="EMBL" id="CADCUB010000024">
    <property type="protein sequence ID" value="CAA9310138.1"/>
    <property type="molecule type" value="Genomic_DNA"/>
</dbReference>
<dbReference type="EC" id="6.3.2.17" evidence="3"/>
<dbReference type="InterPro" id="IPR036615">
    <property type="entry name" value="Mur_ligase_C_dom_sf"/>
</dbReference>
<dbReference type="InterPro" id="IPR018109">
    <property type="entry name" value="Folylpolyglutamate_synth_CS"/>
</dbReference>